<gene>
    <name evidence="1" type="ORF">NCTC11661_01133</name>
</gene>
<evidence type="ECO:0000313" key="2">
    <source>
        <dbReference type="Proteomes" id="UP000255515"/>
    </source>
</evidence>
<reference evidence="1 2" key="1">
    <citation type="submission" date="2018-06" db="EMBL/GenBank/DDBJ databases">
        <authorList>
            <consortium name="Pathogen Informatics"/>
            <person name="Doyle S."/>
        </authorList>
    </citation>
    <scope>NUCLEOTIDE SEQUENCE [LARGE SCALE GENOMIC DNA]</scope>
    <source>
        <strain evidence="1 2">NCTC11661</strain>
    </source>
</reference>
<accession>A0A376C2L1</accession>
<sequence length="160" mass="17114">MAITTTINAVGFDIWFNLYAFGQIDINYTFLFGAKVGAEPLNFATTVGFGAELGVKASAKVPALNFGSHTTSEFDAGFEASAKGETSIMVAGTQGSTTEGIYLEPSLGFGGMAVFVTVKIKVWNGSIGFEDKAYELLKPQPDLLKGRFYILEANKNSNED</sequence>
<dbReference type="AlphaFoldDB" id="A0A376C2L1"/>
<organism evidence="1 2">
    <name type="scientific">Bergeyella zoohelcum</name>
    <dbReference type="NCBI Taxonomy" id="1015"/>
    <lineage>
        <taxon>Bacteria</taxon>
        <taxon>Pseudomonadati</taxon>
        <taxon>Bacteroidota</taxon>
        <taxon>Flavobacteriia</taxon>
        <taxon>Flavobacteriales</taxon>
        <taxon>Weeksellaceae</taxon>
        <taxon>Bergeyella</taxon>
    </lineage>
</organism>
<name>A0A376C2L1_9FLAO</name>
<dbReference type="Proteomes" id="UP000255515">
    <property type="component" value="Unassembled WGS sequence"/>
</dbReference>
<dbReference type="EMBL" id="UFTJ01000002">
    <property type="protein sequence ID" value="SSZ55735.1"/>
    <property type="molecule type" value="Genomic_DNA"/>
</dbReference>
<protein>
    <submittedName>
        <fullName evidence="1">Uncharacterized protein</fullName>
    </submittedName>
</protein>
<proteinExistence type="predicted"/>
<evidence type="ECO:0000313" key="1">
    <source>
        <dbReference type="EMBL" id="SSZ55735.1"/>
    </source>
</evidence>
<dbReference type="RefSeq" id="WP_002688970.1">
    <property type="nucleotide sequence ID" value="NZ_UFTJ01000002.1"/>
</dbReference>